<accession>A0ABQ6AF97</accession>
<keyword evidence="3" id="KW-1003">Cell membrane</keyword>
<dbReference type="EMBL" id="BSOS01000094">
    <property type="protein sequence ID" value="GLR68789.1"/>
    <property type="molecule type" value="Genomic_DNA"/>
</dbReference>
<keyword evidence="11" id="KW-1185">Reference proteome</keyword>
<dbReference type="Proteomes" id="UP001156641">
    <property type="component" value="Unassembled WGS sequence"/>
</dbReference>
<protein>
    <submittedName>
        <fullName evidence="10">Hydrogenase</fullName>
    </submittedName>
</protein>
<comment type="cofactor">
    <cofactor evidence="1">
        <name>[4Fe-4S] cluster</name>
        <dbReference type="ChEBI" id="CHEBI:49883"/>
    </cofactor>
</comment>
<dbReference type="RefSeq" id="WP_284259646.1">
    <property type="nucleotide sequence ID" value="NZ_BSOS01000094.1"/>
</dbReference>
<dbReference type="Gene3D" id="3.40.50.12280">
    <property type="match status" value="1"/>
</dbReference>
<dbReference type="InterPro" id="IPR006137">
    <property type="entry name" value="NADH_UbQ_OxRdtase-like_20kDa"/>
</dbReference>
<evidence type="ECO:0000256" key="4">
    <source>
        <dbReference type="ARBA" id="ARBA00022485"/>
    </source>
</evidence>
<comment type="caution">
    <text evidence="10">The sequence shown here is derived from an EMBL/GenBank/DDBJ whole genome shotgun (WGS) entry which is preliminary data.</text>
</comment>
<proteinExistence type="inferred from homology"/>
<evidence type="ECO:0000256" key="6">
    <source>
        <dbReference type="ARBA" id="ARBA00023004"/>
    </source>
</evidence>
<gene>
    <name evidence="10" type="primary">hycG</name>
    <name evidence="10" type="ORF">GCM10010909_34710</name>
</gene>
<dbReference type="PANTHER" id="PTHR42989">
    <property type="entry name" value="HYDROGENASE-4 COMPONENT I"/>
    <property type="match status" value="1"/>
</dbReference>
<evidence type="ECO:0000256" key="5">
    <source>
        <dbReference type="ARBA" id="ARBA00022723"/>
    </source>
</evidence>
<dbReference type="Pfam" id="PF01058">
    <property type="entry name" value="Oxidored_q6"/>
    <property type="match status" value="1"/>
</dbReference>
<keyword evidence="7" id="KW-0411">Iron-sulfur</keyword>
<evidence type="ECO:0000313" key="10">
    <source>
        <dbReference type="EMBL" id="GLR68789.1"/>
    </source>
</evidence>
<evidence type="ECO:0000256" key="8">
    <source>
        <dbReference type="ARBA" id="ARBA00023136"/>
    </source>
</evidence>
<evidence type="ECO:0000313" key="11">
    <source>
        <dbReference type="Proteomes" id="UP001156641"/>
    </source>
</evidence>
<keyword evidence="6" id="KW-0408">Iron</keyword>
<reference evidence="11" key="1">
    <citation type="journal article" date="2019" name="Int. J. Syst. Evol. Microbiol.">
        <title>The Global Catalogue of Microorganisms (GCM) 10K type strain sequencing project: providing services to taxonomists for standard genome sequencing and annotation.</title>
        <authorList>
            <consortium name="The Broad Institute Genomics Platform"/>
            <consortium name="The Broad Institute Genome Sequencing Center for Infectious Disease"/>
            <person name="Wu L."/>
            <person name="Ma J."/>
        </authorList>
    </citation>
    <scope>NUCLEOTIDE SEQUENCE [LARGE SCALE GENOMIC DNA]</scope>
    <source>
        <strain evidence="11">NBRC 112502</strain>
    </source>
</reference>
<name>A0ABQ6AF97_9PROT</name>
<evidence type="ECO:0000256" key="3">
    <source>
        <dbReference type="ARBA" id="ARBA00022475"/>
    </source>
</evidence>
<keyword evidence="4" id="KW-0004">4Fe-4S</keyword>
<dbReference type="InterPro" id="IPR052375">
    <property type="entry name" value="Complex_I_20kDa-like"/>
</dbReference>
<evidence type="ECO:0000256" key="2">
    <source>
        <dbReference type="ARBA" id="ARBA00009173"/>
    </source>
</evidence>
<evidence type="ECO:0000256" key="7">
    <source>
        <dbReference type="ARBA" id="ARBA00023014"/>
    </source>
</evidence>
<dbReference type="PANTHER" id="PTHR42989:SF1">
    <property type="entry name" value="FORMATE HYDROGENLYASE SUBUNIT 7-RELATED"/>
    <property type="match status" value="1"/>
</dbReference>
<sequence length="180" mass="18765">MVWKTLARHFISHPAPPCKANDAAVAALRQRLAAAGHKKLGRSLAIRHVAAGSCNGCELELRATQNLVYDLTQYGLSFTPSPRHADILLITGVAGGNMLTAVRQAREAMPEPVLVIAVGDCAVDGGVFKGSPAITGGADSILQVDLVVAGCPPAPAQIIEGLLALLEVNDTAPRPVRVPR</sequence>
<dbReference type="SUPFAM" id="SSF56770">
    <property type="entry name" value="HydA/Nqo6-like"/>
    <property type="match status" value="1"/>
</dbReference>
<evidence type="ECO:0000259" key="9">
    <source>
        <dbReference type="Pfam" id="PF01058"/>
    </source>
</evidence>
<feature type="domain" description="NADH:ubiquinone oxidoreductase-like 20kDa subunit" evidence="9">
    <location>
        <begin position="54"/>
        <end position="165"/>
    </location>
</feature>
<organism evidence="10 11">
    <name type="scientific">Acidocella aquatica</name>
    <dbReference type="NCBI Taxonomy" id="1922313"/>
    <lineage>
        <taxon>Bacteria</taxon>
        <taxon>Pseudomonadati</taxon>
        <taxon>Pseudomonadota</taxon>
        <taxon>Alphaproteobacteria</taxon>
        <taxon>Acetobacterales</taxon>
        <taxon>Acidocellaceae</taxon>
        <taxon>Acidocella</taxon>
    </lineage>
</organism>
<keyword evidence="5" id="KW-0479">Metal-binding</keyword>
<evidence type="ECO:0000256" key="1">
    <source>
        <dbReference type="ARBA" id="ARBA00001966"/>
    </source>
</evidence>
<comment type="similarity">
    <text evidence="2">Belongs to the complex I 20 kDa subunit family.</text>
</comment>
<keyword evidence="8" id="KW-0472">Membrane</keyword>